<protein>
    <submittedName>
        <fullName evidence="7">ATP synthase subunit I</fullName>
    </submittedName>
</protein>
<evidence type="ECO:0000256" key="5">
    <source>
        <dbReference type="ARBA" id="ARBA00023136"/>
    </source>
</evidence>
<evidence type="ECO:0000256" key="3">
    <source>
        <dbReference type="ARBA" id="ARBA00022692"/>
    </source>
</evidence>
<dbReference type="InterPro" id="IPR005598">
    <property type="entry name" value="ATP_synth_I"/>
</dbReference>
<feature type="transmembrane region" description="Helical" evidence="6">
    <location>
        <begin position="100"/>
        <end position="119"/>
    </location>
</feature>
<keyword evidence="3 6" id="KW-0812">Transmembrane</keyword>
<keyword evidence="4 6" id="KW-1133">Transmembrane helix</keyword>
<accession>A0A401G4L4</accession>
<feature type="transmembrane region" description="Helical" evidence="6">
    <location>
        <begin position="75"/>
        <end position="94"/>
    </location>
</feature>
<proteinExistence type="predicted"/>
<evidence type="ECO:0000313" key="7">
    <source>
        <dbReference type="EMBL" id="GBC64154.1"/>
    </source>
</evidence>
<feature type="transmembrane region" description="Helical" evidence="6">
    <location>
        <begin position="34"/>
        <end position="54"/>
    </location>
</feature>
<comment type="caution">
    <text evidence="7">The sequence shown here is derived from an EMBL/GenBank/DDBJ whole genome shotgun (WGS) entry which is preliminary data.</text>
</comment>
<gene>
    <name evidence="7" type="ORF">DENIS_5172</name>
</gene>
<evidence type="ECO:0000256" key="6">
    <source>
        <dbReference type="SAM" id="Phobius"/>
    </source>
</evidence>
<keyword evidence="8" id="KW-1185">Reference proteome</keyword>
<evidence type="ECO:0000313" key="8">
    <source>
        <dbReference type="Proteomes" id="UP000288096"/>
    </source>
</evidence>
<reference evidence="8" key="1">
    <citation type="submission" date="2017-11" db="EMBL/GenBank/DDBJ databases">
        <authorList>
            <person name="Watanabe M."/>
            <person name="Kojima H."/>
        </authorList>
    </citation>
    <scope>NUCLEOTIDE SEQUENCE [LARGE SCALE GENOMIC DNA]</scope>
    <source>
        <strain evidence="8">Tokyo 01</strain>
    </source>
</reference>
<dbReference type="OrthoDB" id="5420389at2"/>
<keyword evidence="5 6" id="KW-0472">Membrane</keyword>
<evidence type="ECO:0000256" key="2">
    <source>
        <dbReference type="ARBA" id="ARBA00022475"/>
    </source>
</evidence>
<reference evidence="8" key="2">
    <citation type="submission" date="2019-01" db="EMBL/GenBank/DDBJ databases">
        <title>Genome sequence of Desulfonema ishimotonii strain Tokyo 01.</title>
        <authorList>
            <person name="Fukui M."/>
        </authorList>
    </citation>
    <scope>NUCLEOTIDE SEQUENCE [LARGE SCALE GENOMIC DNA]</scope>
    <source>
        <strain evidence="8">Tokyo 01</strain>
    </source>
</reference>
<dbReference type="AlphaFoldDB" id="A0A401G4L4"/>
<dbReference type="RefSeq" id="WP_124331153.1">
    <property type="nucleotide sequence ID" value="NZ_BEXT01000001.1"/>
</dbReference>
<evidence type="ECO:0000256" key="1">
    <source>
        <dbReference type="ARBA" id="ARBA00004651"/>
    </source>
</evidence>
<comment type="subcellular location">
    <subcellularLocation>
        <location evidence="1">Cell membrane</location>
        <topology evidence="1">Multi-pass membrane protein</topology>
    </subcellularLocation>
</comment>
<keyword evidence="2" id="KW-1003">Cell membrane</keyword>
<organism evidence="7 8">
    <name type="scientific">Desulfonema ishimotonii</name>
    <dbReference type="NCBI Taxonomy" id="45657"/>
    <lineage>
        <taxon>Bacteria</taxon>
        <taxon>Pseudomonadati</taxon>
        <taxon>Thermodesulfobacteriota</taxon>
        <taxon>Desulfobacteria</taxon>
        <taxon>Desulfobacterales</taxon>
        <taxon>Desulfococcaceae</taxon>
        <taxon>Desulfonema</taxon>
    </lineage>
</organism>
<evidence type="ECO:0000256" key="4">
    <source>
        <dbReference type="ARBA" id="ARBA00022989"/>
    </source>
</evidence>
<dbReference type="EMBL" id="BEXT01000001">
    <property type="protein sequence ID" value="GBC64154.1"/>
    <property type="molecule type" value="Genomic_DNA"/>
</dbReference>
<name>A0A401G4L4_9BACT</name>
<sequence length="128" mass="14221">MNIQHRLLKFVTVSNWLILAIAGAVSFLTASSGFTAGLICGGLIVTINFHLLYRTLKKALTPSHLSSHNVILAKYYVRFIVSGLIIFFLISNHYVNPIGLFVGLSVVVVSIMLATVFEFRNLFFKEAM</sequence>
<feature type="transmembrane region" description="Helical" evidence="6">
    <location>
        <begin position="7"/>
        <end position="28"/>
    </location>
</feature>
<dbReference type="Pfam" id="PF03899">
    <property type="entry name" value="ATP-synt_I"/>
    <property type="match status" value="1"/>
</dbReference>
<dbReference type="Proteomes" id="UP000288096">
    <property type="component" value="Unassembled WGS sequence"/>
</dbReference>
<dbReference type="GO" id="GO:0005886">
    <property type="term" value="C:plasma membrane"/>
    <property type="evidence" value="ECO:0007669"/>
    <property type="project" value="UniProtKB-SubCell"/>
</dbReference>